<evidence type="ECO:0000313" key="3">
    <source>
        <dbReference type="Proteomes" id="UP001607157"/>
    </source>
</evidence>
<keyword evidence="2" id="KW-0012">Acyltransferase</keyword>
<evidence type="ECO:0000313" key="2">
    <source>
        <dbReference type="EMBL" id="MFH0255315.1"/>
    </source>
</evidence>
<dbReference type="PROSITE" id="PS51729">
    <property type="entry name" value="GNAT_YJDJ"/>
    <property type="match status" value="1"/>
</dbReference>
<dbReference type="RefSeq" id="WP_377173224.1">
    <property type="nucleotide sequence ID" value="NZ_JBHTJC010000007.1"/>
</dbReference>
<comment type="caution">
    <text evidence="2">The sequence shown here is derived from an EMBL/GenBank/DDBJ whole genome shotgun (WGS) entry which is preliminary data.</text>
</comment>
<keyword evidence="3" id="KW-1185">Reference proteome</keyword>
<dbReference type="InterPro" id="IPR045057">
    <property type="entry name" value="Gcn5-rel_NAT"/>
</dbReference>
<dbReference type="InterPro" id="IPR031165">
    <property type="entry name" value="GNAT_YJDJ"/>
</dbReference>
<dbReference type="GO" id="GO:0016746">
    <property type="term" value="F:acyltransferase activity"/>
    <property type="evidence" value="ECO:0007669"/>
    <property type="project" value="UniProtKB-KW"/>
</dbReference>
<dbReference type="PANTHER" id="PTHR31435:SF10">
    <property type="entry name" value="BSR4717 PROTEIN"/>
    <property type="match status" value="1"/>
</dbReference>
<sequence>MTEPSIIREDSETKGRYVATLAGHPGEAELTFSKASETLIIVDHTGVPDSLRGKGLAAALSRRVIADARAAGQKIVPLCPFFRAFAARHPKETADVIA</sequence>
<dbReference type="Gene3D" id="3.40.630.30">
    <property type="match status" value="1"/>
</dbReference>
<dbReference type="InterPro" id="IPR016181">
    <property type="entry name" value="Acyl_CoA_acyltransferase"/>
</dbReference>
<gene>
    <name evidence="2" type="ORF">ACGRVM_15520</name>
</gene>
<organism evidence="2 3">
    <name type="scientific">Roseovarius aquimarinus</name>
    <dbReference type="NCBI Taxonomy" id="1229156"/>
    <lineage>
        <taxon>Bacteria</taxon>
        <taxon>Pseudomonadati</taxon>
        <taxon>Pseudomonadota</taxon>
        <taxon>Alphaproteobacteria</taxon>
        <taxon>Rhodobacterales</taxon>
        <taxon>Roseobacteraceae</taxon>
        <taxon>Roseovarius</taxon>
    </lineage>
</organism>
<dbReference type="Pfam" id="PF14542">
    <property type="entry name" value="Acetyltransf_CG"/>
    <property type="match status" value="1"/>
</dbReference>
<reference evidence="2 3" key="1">
    <citation type="submission" date="2024-10" db="EMBL/GenBank/DDBJ databases">
        <authorList>
            <person name="Yang X.-N."/>
        </authorList>
    </citation>
    <scope>NUCLEOTIDE SEQUENCE [LARGE SCALE GENOMIC DNA]</scope>
    <source>
        <strain evidence="2 3">CAU 1059</strain>
    </source>
</reference>
<dbReference type="EC" id="2.3.1.-" evidence="2"/>
<proteinExistence type="predicted"/>
<feature type="domain" description="N-acetyltransferase" evidence="1">
    <location>
        <begin position="9"/>
        <end position="98"/>
    </location>
</feature>
<dbReference type="EMBL" id="JBIHMM010000006">
    <property type="protein sequence ID" value="MFH0255315.1"/>
    <property type="molecule type" value="Genomic_DNA"/>
</dbReference>
<keyword evidence="2" id="KW-0808">Transferase</keyword>
<dbReference type="SUPFAM" id="SSF55729">
    <property type="entry name" value="Acyl-CoA N-acyltransferases (Nat)"/>
    <property type="match status" value="1"/>
</dbReference>
<accession>A0ABW7IBK1</accession>
<dbReference type="Proteomes" id="UP001607157">
    <property type="component" value="Unassembled WGS sequence"/>
</dbReference>
<evidence type="ECO:0000259" key="1">
    <source>
        <dbReference type="PROSITE" id="PS51729"/>
    </source>
</evidence>
<name>A0ABW7IBK1_9RHOB</name>
<protein>
    <submittedName>
        <fullName evidence="2">GNAT family N-acetyltransferase</fullName>
        <ecNumber evidence="2">2.3.1.-</ecNumber>
    </submittedName>
</protein>
<dbReference type="PANTHER" id="PTHR31435">
    <property type="entry name" value="PROTEIN NATD1"/>
    <property type="match status" value="1"/>
</dbReference>